<accession>A0ABY5ZHL8</accession>
<keyword evidence="4" id="KW-0488">Methylation</keyword>
<keyword evidence="13" id="KW-1185">Reference proteome</keyword>
<evidence type="ECO:0000256" key="5">
    <source>
        <dbReference type="ARBA" id="ARBA00022519"/>
    </source>
</evidence>
<evidence type="ECO:0000256" key="6">
    <source>
        <dbReference type="ARBA" id="ARBA00022692"/>
    </source>
</evidence>
<evidence type="ECO:0000256" key="9">
    <source>
        <dbReference type="ARBA" id="ARBA00025772"/>
    </source>
</evidence>
<dbReference type="InterPro" id="IPR012902">
    <property type="entry name" value="N_methyl_site"/>
</dbReference>
<evidence type="ECO:0000259" key="11">
    <source>
        <dbReference type="Pfam" id="PF12019"/>
    </source>
</evidence>
<dbReference type="Pfam" id="PF12019">
    <property type="entry name" value="GspH"/>
    <property type="match status" value="1"/>
</dbReference>
<protein>
    <recommendedName>
        <fullName evidence="2">Type II secretion system protein H</fullName>
    </recommendedName>
    <alternativeName>
        <fullName evidence="10">General secretion pathway protein H</fullName>
    </alternativeName>
</protein>
<evidence type="ECO:0000256" key="4">
    <source>
        <dbReference type="ARBA" id="ARBA00022481"/>
    </source>
</evidence>
<reference evidence="12" key="1">
    <citation type="journal article" date="2022" name="Environ. Microbiol.">
        <title>Geoalkalibacter halelectricus SAP #1 sp. nov. possessing extracellular electron transfer and mineral#reducing capabilities from a haloalkaline environment.</title>
        <authorList>
            <person name="Yadav S."/>
            <person name="Singh R."/>
            <person name="Sundharam S.S."/>
            <person name="Chaudhary S."/>
            <person name="Krishnamurthi S."/>
            <person name="Patil S.A."/>
        </authorList>
    </citation>
    <scope>NUCLEOTIDE SEQUENCE</scope>
    <source>
        <strain evidence="12">SAP-1</strain>
    </source>
</reference>
<keyword evidence="6" id="KW-0812">Transmembrane</keyword>
<dbReference type="InterPro" id="IPR022346">
    <property type="entry name" value="T2SS_GspH"/>
</dbReference>
<organism evidence="12 13">
    <name type="scientific">Geoalkalibacter halelectricus</name>
    <dbReference type="NCBI Taxonomy" id="2847045"/>
    <lineage>
        <taxon>Bacteria</taxon>
        <taxon>Pseudomonadati</taxon>
        <taxon>Thermodesulfobacteriota</taxon>
        <taxon>Desulfuromonadia</taxon>
        <taxon>Desulfuromonadales</taxon>
        <taxon>Geoalkalibacteraceae</taxon>
        <taxon>Geoalkalibacter</taxon>
    </lineage>
</organism>
<evidence type="ECO:0000256" key="8">
    <source>
        <dbReference type="ARBA" id="ARBA00023136"/>
    </source>
</evidence>
<comment type="subcellular location">
    <subcellularLocation>
        <location evidence="1">Cell inner membrane</location>
        <topology evidence="1">Single-pass membrane protein</topology>
    </subcellularLocation>
</comment>
<dbReference type="InterPro" id="IPR045584">
    <property type="entry name" value="Pilin-like"/>
</dbReference>
<keyword evidence="3" id="KW-1003">Cell membrane</keyword>
<evidence type="ECO:0000256" key="3">
    <source>
        <dbReference type="ARBA" id="ARBA00022475"/>
    </source>
</evidence>
<comment type="similarity">
    <text evidence="9">Belongs to the GSP H family.</text>
</comment>
<evidence type="ECO:0000256" key="1">
    <source>
        <dbReference type="ARBA" id="ARBA00004377"/>
    </source>
</evidence>
<dbReference type="Gene3D" id="3.55.40.10">
    <property type="entry name" value="minor pseudopilin epsh domain"/>
    <property type="match status" value="1"/>
</dbReference>
<proteinExistence type="inferred from homology"/>
<evidence type="ECO:0000256" key="2">
    <source>
        <dbReference type="ARBA" id="ARBA00021549"/>
    </source>
</evidence>
<evidence type="ECO:0000313" key="13">
    <source>
        <dbReference type="Proteomes" id="UP001060414"/>
    </source>
</evidence>
<dbReference type="Proteomes" id="UP001060414">
    <property type="component" value="Chromosome"/>
</dbReference>
<evidence type="ECO:0000313" key="12">
    <source>
        <dbReference type="EMBL" id="UWZ78627.1"/>
    </source>
</evidence>
<gene>
    <name evidence="12" type="ORF">L9S41_13175</name>
</gene>
<dbReference type="NCBIfam" id="TIGR02532">
    <property type="entry name" value="IV_pilin_GFxxxE"/>
    <property type="match status" value="1"/>
</dbReference>
<name>A0ABY5ZHL8_9BACT</name>
<evidence type="ECO:0000256" key="7">
    <source>
        <dbReference type="ARBA" id="ARBA00022989"/>
    </source>
</evidence>
<dbReference type="EMBL" id="CP092109">
    <property type="protein sequence ID" value="UWZ78627.1"/>
    <property type="molecule type" value="Genomic_DNA"/>
</dbReference>
<keyword evidence="8" id="KW-0472">Membrane</keyword>
<sequence>MPAFSRQSRGFTLWEALSVLLILSLVAALALPQLRPWQIRLQENAEARALLAAFQQARSEAARGNGRAYLEFTLADHSPAAPRGGYRILAERPGDHSHELQGFTPFKALRLEQVSFSQGAAQGGFDFRGLPSHGAGSLVLRSPHDGSTHRLSLTLYGAARLNP</sequence>
<dbReference type="RefSeq" id="WP_260746983.1">
    <property type="nucleotide sequence ID" value="NZ_CP092109.1"/>
</dbReference>
<feature type="domain" description="General secretion pathway GspH" evidence="11">
    <location>
        <begin position="46"/>
        <end position="152"/>
    </location>
</feature>
<keyword evidence="5" id="KW-0997">Cell inner membrane</keyword>
<evidence type="ECO:0000256" key="10">
    <source>
        <dbReference type="ARBA" id="ARBA00030775"/>
    </source>
</evidence>
<dbReference type="SUPFAM" id="SSF54523">
    <property type="entry name" value="Pili subunits"/>
    <property type="match status" value="1"/>
</dbReference>
<keyword evidence="7" id="KW-1133">Transmembrane helix</keyword>